<feature type="compositionally biased region" description="Basic and acidic residues" evidence="1">
    <location>
        <begin position="806"/>
        <end position="819"/>
    </location>
</feature>
<feature type="compositionally biased region" description="Polar residues" evidence="1">
    <location>
        <begin position="766"/>
        <end position="783"/>
    </location>
</feature>
<dbReference type="InterPro" id="IPR009604">
    <property type="entry name" value="LsmAD_domain"/>
</dbReference>
<feature type="compositionally biased region" description="Low complexity" evidence="1">
    <location>
        <begin position="784"/>
        <end position="795"/>
    </location>
</feature>
<evidence type="ECO:0000256" key="1">
    <source>
        <dbReference type="SAM" id="MobiDB-lite"/>
    </source>
</evidence>
<protein>
    <recommendedName>
        <fullName evidence="2">LsmAD domain-containing protein</fullName>
    </recommendedName>
</protein>
<feature type="region of interest" description="Disordered" evidence="1">
    <location>
        <begin position="442"/>
        <end position="486"/>
    </location>
</feature>
<dbReference type="PANTHER" id="PTHR12854">
    <property type="entry name" value="ATAXIN 2-RELATED"/>
    <property type="match status" value="1"/>
</dbReference>
<feature type="compositionally biased region" description="Polar residues" evidence="1">
    <location>
        <begin position="872"/>
        <end position="900"/>
    </location>
</feature>
<feature type="compositionally biased region" description="Basic and acidic residues" evidence="1">
    <location>
        <begin position="1255"/>
        <end position="1268"/>
    </location>
</feature>
<evidence type="ECO:0000313" key="4">
    <source>
        <dbReference type="Proteomes" id="UP000824890"/>
    </source>
</evidence>
<feature type="compositionally biased region" description="Polar residues" evidence="1">
    <location>
        <begin position="1215"/>
        <end position="1244"/>
    </location>
</feature>
<accession>A0ABQ8DXY0</accession>
<dbReference type="Proteomes" id="UP000824890">
    <property type="component" value="Unassembled WGS sequence"/>
</dbReference>
<feature type="compositionally biased region" description="Polar residues" evidence="1">
    <location>
        <begin position="1289"/>
        <end position="1303"/>
    </location>
</feature>
<proteinExistence type="predicted"/>
<organism evidence="3 4">
    <name type="scientific">Brassica napus</name>
    <name type="common">Rape</name>
    <dbReference type="NCBI Taxonomy" id="3708"/>
    <lineage>
        <taxon>Eukaryota</taxon>
        <taxon>Viridiplantae</taxon>
        <taxon>Streptophyta</taxon>
        <taxon>Embryophyta</taxon>
        <taxon>Tracheophyta</taxon>
        <taxon>Spermatophyta</taxon>
        <taxon>Magnoliopsida</taxon>
        <taxon>eudicotyledons</taxon>
        <taxon>Gunneridae</taxon>
        <taxon>Pentapetalae</taxon>
        <taxon>rosids</taxon>
        <taxon>malvids</taxon>
        <taxon>Brassicales</taxon>
        <taxon>Brassicaceae</taxon>
        <taxon>Brassiceae</taxon>
        <taxon>Brassica</taxon>
    </lineage>
</organism>
<gene>
    <name evidence="3" type="ORF">HID58_011322</name>
</gene>
<dbReference type="Pfam" id="PF06741">
    <property type="entry name" value="LsmAD"/>
    <property type="match status" value="2"/>
</dbReference>
<comment type="caution">
    <text evidence="3">The sequence shown here is derived from an EMBL/GenBank/DDBJ whole genome shotgun (WGS) entry which is preliminary data.</text>
</comment>
<feature type="region of interest" description="Disordered" evidence="1">
    <location>
        <begin position="1198"/>
        <end position="1409"/>
    </location>
</feature>
<feature type="compositionally biased region" description="Low complexity" evidence="1">
    <location>
        <begin position="918"/>
        <end position="932"/>
    </location>
</feature>
<evidence type="ECO:0000313" key="3">
    <source>
        <dbReference type="EMBL" id="KAH0934205.1"/>
    </source>
</evidence>
<feature type="domain" description="LsmAD" evidence="2">
    <location>
        <begin position="1125"/>
        <end position="1196"/>
    </location>
</feature>
<feature type="domain" description="LsmAD" evidence="2">
    <location>
        <begin position="676"/>
        <end position="747"/>
    </location>
</feature>
<dbReference type="SMART" id="SM01272">
    <property type="entry name" value="LsmAD"/>
    <property type="match status" value="2"/>
</dbReference>
<feature type="compositionally biased region" description="Acidic residues" evidence="1">
    <location>
        <begin position="1199"/>
        <end position="1210"/>
    </location>
</feature>
<feature type="region of interest" description="Disordered" evidence="1">
    <location>
        <begin position="766"/>
        <end position="940"/>
    </location>
</feature>
<dbReference type="Pfam" id="PF14438">
    <property type="entry name" value="SM-ATX"/>
    <property type="match status" value="3"/>
</dbReference>
<feature type="region of interest" description="Disordered" evidence="1">
    <location>
        <begin position="182"/>
        <end position="216"/>
    </location>
</feature>
<feature type="compositionally biased region" description="Basic and acidic residues" evidence="1">
    <location>
        <begin position="187"/>
        <end position="198"/>
    </location>
</feature>
<keyword evidence="4" id="KW-1185">Reference proteome</keyword>
<feature type="compositionally biased region" description="Low complexity" evidence="1">
    <location>
        <begin position="1365"/>
        <end position="1390"/>
    </location>
</feature>
<dbReference type="InterPro" id="IPR045117">
    <property type="entry name" value="ATXN2-like"/>
</dbReference>
<feature type="compositionally biased region" description="Low complexity" evidence="1">
    <location>
        <begin position="199"/>
        <end position="208"/>
    </location>
</feature>
<reference evidence="3 4" key="1">
    <citation type="submission" date="2021-05" db="EMBL/GenBank/DDBJ databases">
        <title>Genome Assembly of Synthetic Allotetraploid Brassica napus Reveals Homoeologous Exchanges between Subgenomes.</title>
        <authorList>
            <person name="Davis J.T."/>
        </authorList>
    </citation>
    <scope>NUCLEOTIDE SEQUENCE [LARGE SCALE GENOMIC DNA]</scope>
    <source>
        <strain evidence="4">cv. Da-Ae</strain>
        <tissue evidence="3">Seedling</tissue>
    </source>
</reference>
<dbReference type="EMBL" id="JAGKQM010000003">
    <property type="protein sequence ID" value="KAH0934205.1"/>
    <property type="molecule type" value="Genomic_DNA"/>
</dbReference>
<evidence type="ECO:0000259" key="2">
    <source>
        <dbReference type="SMART" id="SM01272"/>
    </source>
</evidence>
<feature type="compositionally biased region" description="Basic and acidic residues" evidence="1">
    <location>
        <begin position="1330"/>
        <end position="1346"/>
    </location>
</feature>
<name>A0ABQ8DXY0_BRANA</name>
<sequence length="1537" mass="169202">MNGEDGSLKRHSRDSLVYLTTCMIGHLVEAHLKNGSVYSGIFHAADVEKDFGIVLKMASLVKDGTLPGHKSRSQFVRKPPYKTFIIPADELVQVVAKDLSVVSDGKLNAVQSDKSGELLTDSSISKSCRVVQRSERKPRVLDGEAPEGLDNVFDESCRSEEQVLKATPLMVSSQLKVQESTSLVQTVEEKNSPGKESAEASPSSMSSSQLTYTPEEGKEEGIESFLKVATVASREAAIACLTKCKWNQDDAISYFFGDYTKAIQDSPSPVKESAEALSSSMSSILLTNSPEEQLSRLKEEIVKSFCDVVIVASRKDAEACLSHCKWNQEDAIRYFFGDYTEANPEIAWSQAVCNLLFLCTSYYGPACFIEVRVSPFRMKQMQIRAALYLVITLVTFPLNSGPKIFLPKTAVPGHSFAIRLWAFNHQKNFSHSWSFFSQNSESQLGERRNNNNPEGARSNRTPEKSVSGSGHGDIKEGGGGTSASKTVAENERQFEQFKATMNVEDGSLKRRSRDSLVYLTTCMIGHLVEAYLKNGSVYSGIFHAAHVEKDFGEALRIVLKMASLVKDGTLRGHKSRSEFVRKPPYKTFIITGDELVQVVAKDLSVISDGKLKAVQSEKSVELLTDSSISKSCRFDQGRELKHWVPDGQAPEGLDNVFDKPWKRGGWDQFKVNQERFGVMSTFNEEMYTTPLDRGLWTRELEEKAREIAREIEGENTGDLHVAEERGLQVNEKFDTDEEAKYSAVRRVDGFDDSGFDEEDDKLLDTCNDQTFGGSSTSIVQKPASSSGQKPTSSSGKGYGGESCSISDDHAGHLPSEQRSKYFPARGSSISESQLGERRNNNNPEVARSNRTPEKSVSGSGHGDIKEGGGGTSASKTVAENERQVSQISGETKSESAFGQSDSRRISESGPATPTSTRPGLSPSSPISSLPSPEKSTLNPNAKFEQFKATMNVEDGSLKRRSRDSLVYLTTCMIGHLVEAYLKNGSVYSGIFHAAHVEKDFGEALRIVLKMASLVKDGTLRGHKSRSEFVRKPPYKTFIITGDELVQVVAKDLSVFSDGKLKAVQSEKSVELLTDSSISKSCRVDQGRELKHWVPDGQAPEGLDNVFDKPWKRGGWDQFKVNQERFGVMSTFNEEMYTTPLDRGLWTRELEEKAREIAREIEGENTGDLHVAEERGLQVNEKFDTDEEAKYSAVRRVDGFDDSGFDEEDDKLLDTCNDQTFGGSSTSIVQKPASSGGQKPTSSSGKGYGGESCSISDDHAGHLPSEQRSKYFPARGSSISESQLGERRNNNNPEVARSNRSPEVSVSGHGDIEEGANLGGGGTSSASMTVAEKERQVNQVSGERKSESSFGQSASRRGSESGPAPSASTRPGLSSPSSSISSLPSSEKSILNPNAKEFKPSQSPAPVRPQSPIAGGSFYYAAPPPPVQQMPVMPAGYGIQPQYPGQQQLLRYPGHEYPQTYYPPNAPPQYQQWQQLMMQGQELMMQGQYPRPPDMIYMPLPPPYQPVIISPLLHPFFFWEIHIIKDESNKQLVMMLFF</sequence>
<dbReference type="PANTHER" id="PTHR12854:SF15">
    <property type="entry name" value="POLYADENYLATE-BINDING PROTEIN-INTERACTING PROTEIN 4"/>
    <property type="match status" value="1"/>
</dbReference>
<dbReference type="InterPro" id="IPR025852">
    <property type="entry name" value="SM_dom_ATX"/>
</dbReference>